<evidence type="ECO:0000313" key="19">
    <source>
        <dbReference type="EMBL" id="HIZ03579.1"/>
    </source>
</evidence>
<evidence type="ECO:0000256" key="6">
    <source>
        <dbReference type="ARBA" id="ARBA00022741"/>
    </source>
</evidence>
<dbReference type="GO" id="GO:0003677">
    <property type="term" value="F:DNA binding"/>
    <property type="evidence" value="ECO:0007669"/>
    <property type="project" value="UniProtKB-KW"/>
</dbReference>
<comment type="similarity">
    <text evidence="2">Belongs to the FtsK/SpoIIIE/SftA family.</text>
</comment>
<dbReference type="Pfam" id="PF01580">
    <property type="entry name" value="FtsK_SpoIIIE"/>
    <property type="match status" value="1"/>
</dbReference>
<evidence type="ECO:0000256" key="15">
    <source>
        <dbReference type="PROSITE-ProRule" id="PRU00289"/>
    </source>
</evidence>
<evidence type="ECO:0000256" key="13">
    <source>
        <dbReference type="ARBA" id="ARBA00024986"/>
    </source>
</evidence>
<keyword evidence="11 17" id="KW-0472">Membrane</keyword>
<dbReference type="GO" id="GO:0005524">
    <property type="term" value="F:ATP binding"/>
    <property type="evidence" value="ECO:0007669"/>
    <property type="project" value="UniProtKB-UniRule"/>
</dbReference>
<dbReference type="PROSITE" id="PS50901">
    <property type="entry name" value="FTSK"/>
    <property type="match status" value="1"/>
</dbReference>
<dbReference type="GO" id="GO:0007059">
    <property type="term" value="P:chromosome segregation"/>
    <property type="evidence" value="ECO:0007669"/>
    <property type="project" value="UniProtKB-KW"/>
</dbReference>
<evidence type="ECO:0000256" key="7">
    <source>
        <dbReference type="ARBA" id="ARBA00022829"/>
    </source>
</evidence>
<feature type="binding site" evidence="15">
    <location>
        <begin position="803"/>
        <end position="810"/>
    </location>
    <ligand>
        <name>ATP</name>
        <dbReference type="ChEBI" id="CHEBI:30616"/>
    </ligand>
</feature>
<feature type="transmembrane region" description="Helical" evidence="17">
    <location>
        <begin position="92"/>
        <end position="116"/>
    </location>
</feature>
<dbReference type="SUPFAM" id="SSF46785">
    <property type="entry name" value="Winged helix' DNA-binding domain"/>
    <property type="match status" value="1"/>
</dbReference>
<feature type="compositionally biased region" description="Polar residues" evidence="16">
    <location>
        <begin position="444"/>
        <end position="465"/>
    </location>
</feature>
<dbReference type="InterPro" id="IPR041027">
    <property type="entry name" value="FtsK_alpha"/>
</dbReference>
<feature type="region of interest" description="Disordered" evidence="16">
    <location>
        <begin position="285"/>
        <end position="312"/>
    </location>
</feature>
<evidence type="ECO:0000256" key="16">
    <source>
        <dbReference type="SAM" id="MobiDB-lite"/>
    </source>
</evidence>
<feature type="domain" description="FtsK" evidence="18">
    <location>
        <begin position="786"/>
        <end position="981"/>
    </location>
</feature>
<dbReference type="InterPro" id="IPR018541">
    <property type="entry name" value="Ftsk_gamma"/>
</dbReference>
<feature type="compositionally biased region" description="Polar residues" evidence="16">
    <location>
        <begin position="349"/>
        <end position="362"/>
    </location>
</feature>
<dbReference type="InterPro" id="IPR036390">
    <property type="entry name" value="WH_DNA-bd_sf"/>
</dbReference>
<feature type="compositionally biased region" description="Low complexity" evidence="16">
    <location>
        <begin position="384"/>
        <end position="394"/>
    </location>
</feature>
<dbReference type="PANTHER" id="PTHR22683">
    <property type="entry name" value="SPORULATION PROTEIN RELATED"/>
    <property type="match status" value="1"/>
</dbReference>
<dbReference type="PANTHER" id="PTHR22683:SF41">
    <property type="entry name" value="DNA TRANSLOCASE FTSK"/>
    <property type="match status" value="1"/>
</dbReference>
<sequence length="1135" mass="125032">MNNLGRGSENKKKDKDRILTRETVGFVLVLFAAIALVILISRSVIFGSVGAAISNFLLGTFGYCSYAVLAALVYGGVVLISGKKIAAKRKTVALCLLAFVFFVCLIHTITSQVGGIDSRSSYGGYLAACYRAGENSFFRTTGGGVIIGLIVYPVVRLTTYVGGYIIFSLLLAATAYFIYTSRNAAAGERRRRKQEEEKMVGAASADTSGLYDLNYAENSAPVQPQANVSAPYAPSAPQAGTQPYMPQAPIRQEGYPQQAQPQQPSDPSKRLFAVGDEFAFKTKREMRQDRREQSARKAEQPPAQPQQPMSPYAQSRSILYPENVSGYTSNLIFDSNSYFNNPNRGIISEQQYSDNFRSTPSAFSEGHERSNRTEPPRAETKPQASASSPSYSSLYSDAAESNITYTNKPKKIVTDTTRPSDTAQPDSPVSTYRAEGDYYRKDVNTSFSAGEGLSSQRPVSSFTDRQGSDIGAVRENTSAPIPPARNAVPPAGRTRPVPSQDSEASGAVSDSVGESRVTGFTDRSVSPRREEPENVSQPPAEPPKRDRIDESVRFMPPSDYEQEKKREEEEERSTLQPITDDFDSAVNLFDSEEEEDEAGESIVPEASDRLRREEPAEEPLPSRRGDVSGARTVPAAEPEQPKKKHIYARYAAPPISMLNDYQSMYAADGAEVEHNKETITDTLYQLKIPSEILSVTQGPTVTRYDIDIPGNIPASRVLSCDKELAMRLHAKDGVNIQTNYENGSISIEVPNKQKATVGLKEMIQSDTFANAKPGSIMFGLGKDIEGRSICGDIKKMKHLLVAGSTGSGKSVCLNALIISLLYKYSPEDLRLILVDPKQVEFNIYDKLPHLMINEIIFEPGKVITVLNWAITEMERRYGLFKAKTKSGTLVREIDEYNAHLNEDEEKLPKIVMIIDELADLMTVAKKDIEDRIQRLTQKSRAAGIHLVLATQRPSTDVITGIIKSNLPTRIAFKVVQEVDSRTILDSSGAEKLLGNGDMLYKMDTMTFPYRVQGAFLSSEEVQNVVEYIKEHNEAYFDESVSDFINNSGSGGMEGGGDSDDSVEAVYIEALRYVVSIGQASISMIQRKCSVGYPKAGKIIEWMENMGYISAFDGAKSRKVLLTQEEFESKYGDYGN</sequence>
<evidence type="ECO:0000256" key="1">
    <source>
        <dbReference type="ARBA" id="ARBA00004651"/>
    </source>
</evidence>
<evidence type="ECO:0000256" key="17">
    <source>
        <dbReference type="SAM" id="Phobius"/>
    </source>
</evidence>
<keyword evidence="7" id="KW-0159">Chromosome partition</keyword>
<gene>
    <name evidence="19" type="ORF">H9727_04765</name>
</gene>
<dbReference type="EMBL" id="DXCL01000026">
    <property type="protein sequence ID" value="HIZ03579.1"/>
    <property type="molecule type" value="Genomic_DNA"/>
</dbReference>
<dbReference type="InterPro" id="IPR050206">
    <property type="entry name" value="FtsK/SpoIIIE/SftA"/>
</dbReference>
<feature type="region of interest" description="Disordered" evidence="16">
    <location>
        <begin position="406"/>
        <end position="642"/>
    </location>
</feature>
<dbReference type="Pfam" id="PF09397">
    <property type="entry name" value="FtsK_gamma"/>
    <property type="match status" value="1"/>
</dbReference>
<dbReference type="Pfam" id="PF13491">
    <property type="entry name" value="FtsK_4TM"/>
    <property type="match status" value="1"/>
</dbReference>
<comment type="subunit">
    <text evidence="14">Homohexamer. Forms a ring that surrounds DNA.</text>
</comment>
<dbReference type="CDD" id="cd01127">
    <property type="entry name" value="TrwB_TraG_TraD_VirD4"/>
    <property type="match status" value="1"/>
</dbReference>
<feature type="compositionally biased region" description="Polar residues" evidence="16">
    <location>
        <begin position="414"/>
        <end position="430"/>
    </location>
</feature>
<feature type="transmembrane region" description="Helical" evidence="17">
    <location>
        <begin position="136"/>
        <end position="154"/>
    </location>
</feature>
<dbReference type="InterPro" id="IPR036388">
    <property type="entry name" value="WH-like_DNA-bd_sf"/>
</dbReference>
<keyword evidence="6 15" id="KW-0547">Nucleotide-binding</keyword>
<keyword evidence="9 17" id="KW-1133">Transmembrane helix</keyword>
<reference evidence="19" key="1">
    <citation type="journal article" date="2021" name="PeerJ">
        <title>Extensive microbial diversity within the chicken gut microbiome revealed by metagenomics and culture.</title>
        <authorList>
            <person name="Gilroy R."/>
            <person name="Ravi A."/>
            <person name="Getino M."/>
            <person name="Pursley I."/>
            <person name="Horton D.L."/>
            <person name="Alikhan N.F."/>
            <person name="Baker D."/>
            <person name="Gharbi K."/>
            <person name="Hall N."/>
            <person name="Watson M."/>
            <person name="Adriaenssens E.M."/>
            <person name="Foster-Nyarko E."/>
            <person name="Jarju S."/>
            <person name="Secka A."/>
            <person name="Antonio M."/>
            <person name="Oren A."/>
            <person name="Chaudhuri R.R."/>
            <person name="La Ragione R."/>
            <person name="Hildebrand F."/>
            <person name="Pallen M.J."/>
        </authorList>
    </citation>
    <scope>NUCLEOTIDE SEQUENCE</scope>
    <source>
        <strain evidence="19">CHK187-5294</strain>
    </source>
</reference>
<dbReference type="GO" id="GO:0005886">
    <property type="term" value="C:plasma membrane"/>
    <property type="evidence" value="ECO:0007669"/>
    <property type="project" value="UniProtKB-SubCell"/>
</dbReference>
<dbReference type="Gene3D" id="1.10.10.10">
    <property type="entry name" value="Winged helix-like DNA-binding domain superfamily/Winged helix DNA-binding domain"/>
    <property type="match status" value="1"/>
</dbReference>
<dbReference type="AlphaFoldDB" id="A0A9D2CZ98"/>
<feature type="compositionally biased region" description="Basic and acidic residues" evidence="16">
    <location>
        <begin position="434"/>
        <end position="443"/>
    </location>
</feature>
<keyword evidence="8 15" id="KW-0067">ATP-binding</keyword>
<comment type="caution">
    <text evidence="19">The sequence shown here is derived from an EMBL/GenBank/DDBJ whole genome shotgun (WGS) entry which is preliminary data.</text>
</comment>
<dbReference type="InterPro" id="IPR027417">
    <property type="entry name" value="P-loop_NTPase"/>
</dbReference>
<proteinExistence type="inferred from homology"/>
<evidence type="ECO:0000256" key="4">
    <source>
        <dbReference type="ARBA" id="ARBA00022618"/>
    </source>
</evidence>
<feature type="transmembrane region" description="Helical" evidence="17">
    <location>
        <begin position="21"/>
        <end position="40"/>
    </location>
</feature>
<name>A0A9D2CZ98_9FIRM</name>
<evidence type="ECO:0000256" key="5">
    <source>
        <dbReference type="ARBA" id="ARBA00022692"/>
    </source>
</evidence>
<comment type="function">
    <text evidence="13">Essential cell division protein that coordinates cell division and chromosome segregation. The N-terminus is involved in assembly of the cell-division machinery. The C-terminus functions as a DNA motor that moves dsDNA in an ATP-dependent manner towards the dif recombination site, which is located within the replication terminus region. Required for activation of the Xer recombinase, allowing activation of chromosome unlinking by recombination.</text>
</comment>
<reference evidence="19" key="2">
    <citation type="submission" date="2021-04" db="EMBL/GenBank/DDBJ databases">
        <authorList>
            <person name="Gilroy R."/>
        </authorList>
    </citation>
    <scope>NUCLEOTIDE SEQUENCE</scope>
    <source>
        <strain evidence="19">CHK187-5294</strain>
    </source>
</reference>
<feature type="region of interest" description="Disordered" evidence="16">
    <location>
        <begin position="349"/>
        <end position="394"/>
    </location>
</feature>
<feature type="compositionally biased region" description="Basic and acidic residues" evidence="16">
    <location>
        <begin position="285"/>
        <end position="299"/>
    </location>
</feature>
<dbReference type="SMART" id="SM00382">
    <property type="entry name" value="AAA"/>
    <property type="match status" value="1"/>
</dbReference>
<evidence type="ECO:0000256" key="3">
    <source>
        <dbReference type="ARBA" id="ARBA00022475"/>
    </source>
</evidence>
<evidence type="ECO:0000313" key="20">
    <source>
        <dbReference type="Proteomes" id="UP000824132"/>
    </source>
</evidence>
<keyword evidence="5 17" id="KW-0812">Transmembrane</keyword>
<dbReference type="InterPro" id="IPR025199">
    <property type="entry name" value="FtsK_4TM"/>
</dbReference>
<evidence type="ECO:0000256" key="12">
    <source>
        <dbReference type="ARBA" id="ARBA00023306"/>
    </source>
</evidence>
<feature type="compositionally biased region" description="Basic and acidic residues" evidence="16">
    <location>
        <begin position="365"/>
        <end position="380"/>
    </location>
</feature>
<organism evidence="19 20">
    <name type="scientific">Candidatus Borkfalkia avistercoris</name>
    <dbReference type="NCBI Taxonomy" id="2838504"/>
    <lineage>
        <taxon>Bacteria</taxon>
        <taxon>Bacillati</taxon>
        <taxon>Bacillota</taxon>
        <taxon>Clostridia</taxon>
        <taxon>Christensenellales</taxon>
        <taxon>Christensenellaceae</taxon>
        <taxon>Candidatus Borkfalkia</taxon>
    </lineage>
</organism>
<feature type="compositionally biased region" description="Basic and acidic residues" evidence="16">
    <location>
        <begin position="606"/>
        <end position="626"/>
    </location>
</feature>
<evidence type="ECO:0000256" key="9">
    <source>
        <dbReference type="ARBA" id="ARBA00022989"/>
    </source>
</evidence>
<comment type="subcellular location">
    <subcellularLocation>
        <location evidence="1">Cell membrane</location>
        <topology evidence="1">Multi-pass membrane protein</topology>
    </subcellularLocation>
</comment>
<accession>A0A9D2CZ98</accession>
<keyword evidence="3" id="KW-1003">Cell membrane</keyword>
<dbReference type="SUPFAM" id="SSF52540">
    <property type="entry name" value="P-loop containing nucleoside triphosphate hydrolases"/>
    <property type="match status" value="1"/>
</dbReference>
<dbReference type="GO" id="GO:0051301">
    <property type="term" value="P:cell division"/>
    <property type="evidence" value="ECO:0007669"/>
    <property type="project" value="UniProtKB-KW"/>
</dbReference>
<dbReference type="Gene3D" id="3.30.980.40">
    <property type="match status" value="1"/>
</dbReference>
<evidence type="ECO:0000256" key="14">
    <source>
        <dbReference type="ARBA" id="ARBA00025923"/>
    </source>
</evidence>
<dbReference type="InterPro" id="IPR003593">
    <property type="entry name" value="AAA+_ATPase"/>
</dbReference>
<dbReference type="Pfam" id="PF17854">
    <property type="entry name" value="FtsK_alpha"/>
    <property type="match status" value="1"/>
</dbReference>
<dbReference type="SMART" id="SM00843">
    <property type="entry name" value="Ftsk_gamma"/>
    <property type="match status" value="1"/>
</dbReference>
<feature type="compositionally biased region" description="Basic and acidic residues" evidence="16">
    <location>
        <begin position="542"/>
        <end position="552"/>
    </location>
</feature>
<keyword evidence="10" id="KW-0238">DNA-binding</keyword>
<feature type="transmembrane region" description="Helical" evidence="17">
    <location>
        <begin position="161"/>
        <end position="179"/>
    </location>
</feature>
<dbReference type="InterPro" id="IPR002543">
    <property type="entry name" value="FtsK_dom"/>
</dbReference>
<evidence type="ECO:0000256" key="8">
    <source>
        <dbReference type="ARBA" id="ARBA00022840"/>
    </source>
</evidence>
<protein>
    <submittedName>
        <fullName evidence="19">DNA translocase FtsK</fullName>
    </submittedName>
</protein>
<evidence type="ECO:0000256" key="10">
    <source>
        <dbReference type="ARBA" id="ARBA00023125"/>
    </source>
</evidence>
<evidence type="ECO:0000256" key="11">
    <source>
        <dbReference type="ARBA" id="ARBA00023136"/>
    </source>
</evidence>
<keyword evidence="12" id="KW-0131">Cell cycle</keyword>
<keyword evidence="4" id="KW-0132">Cell division</keyword>
<feature type="transmembrane region" description="Helical" evidence="17">
    <location>
        <begin position="60"/>
        <end position="80"/>
    </location>
</feature>
<dbReference type="Gene3D" id="3.40.50.300">
    <property type="entry name" value="P-loop containing nucleotide triphosphate hydrolases"/>
    <property type="match status" value="1"/>
</dbReference>
<feature type="compositionally biased region" description="Acidic residues" evidence="16">
    <location>
        <begin position="590"/>
        <end position="599"/>
    </location>
</feature>
<evidence type="ECO:0000259" key="18">
    <source>
        <dbReference type="PROSITE" id="PS50901"/>
    </source>
</evidence>
<dbReference type="Proteomes" id="UP000824132">
    <property type="component" value="Unassembled WGS sequence"/>
</dbReference>
<feature type="region of interest" description="Disordered" evidence="16">
    <location>
        <begin position="225"/>
        <end position="248"/>
    </location>
</feature>
<evidence type="ECO:0000256" key="2">
    <source>
        <dbReference type="ARBA" id="ARBA00006474"/>
    </source>
</evidence>